<dbReference type="Proteomes" id="UP000275408">
    <property type="component" value="Unassembled WGS sequence"/>
</dbReference>
<evidence type="ECO:0000256" key="4">
    <source>
        <dbReference type="ARBA" id="ARBA00023172"/>
    </source>
</evidence>
<sequence length="392" mass="44977">MASLQKYILTQRPENTVKKREYDLHVWKRLFLKLGEARKLEEIPADELNILIYKEERWRIKQLVFQEAKRNRPHAARELSNTEEDLLFLTGEFGAENPEALRRTVWWLLALHFGFRARDESRKLKWGDIVLQTDNEMGKEFLIWKSERGSKTRRGNGDKRAFNPTTQATNNELCPVFYYKEFKSHRPEEMNSADSPFYLAINYRRRPGSNVWYMRALLGKNEIDKLMKTAAQSAGLLGNFTNHTVRKTCLSRLMHAEVPVNYVAQLSAHRNLKSLDSFQAASADHQRKMSFSLSRSGQESTQTSTKKSLILSRSSQESTQTSTVSVHENTTLLVNLPKDVSKSGVFSGACIGKIEGCTFTFNIACEKEESPKSAKPKKRRIIISDDSDSDSD</sequence>
<dbReference type="STRING" id="46731.A0A3M6TR92"/>
<feature type="region of interest" description="Disordered" evidence="5">
    <location>
        <begin position="369"/>
        <end position="392"/>
    </location>
</feature>
<evidence type="ECO:0000256" key="1">
    <source>
        <dbReference type="ARBA" id="ARBA00022499"/>
    </source>
</evidence>
<evidence type="ECO:0000256" key="2">
    <source>
        <dbReference type="ARBA" id="ARBA00022553"/>
    </source>
</evidence>
<name>A0A3M6TR92_POCDA</name>
<keyword evidence="4" id="KW-0233">DNA recombination</keyword>
<evidence type="ECO:0000259" key="6">
    <source>
        <dbReference type="Pfam" id="PF12012"/>
    </source>
</evidence>
<gene>
    <name evidence="7" type="ORF">pdam_00025276</name>
</gene>
<dbReference type="InterPro" id="IPR011010">
    <property type="entry name" value="DNA_brk_join_enz"/>
</dbReference>
<feature type="region of interest" description="Disordered" evidence="5">
    <location>
        <begin position="289"/>
        <end position="323"/>
    </location>
</feature>
<dbReference type="Gene3D" id="1.10.443.10">
    <property type="entry name" value="Intergrase catalytic core"/>
    <property type="match status" value="1"/>
</dbReference>
<dbReference type="GO" id="GO:0015074">
    <property type="term" value="P:DNA integration"/>
    <property type="evidence" value="ECO:0007669"/>
    <property type="project" value="InterPro"/>
</dbReference>
<keyword evidence="8" id="KW-1185">Reference proteome</keyword>
<comment type="caution">
    <text evidence="7">The sequence shown here is derived from an EMBL/GenBank/DDBJ whole genome shotgun (WGS) entry which is preliminary data.</text>
</comment>
<reference evidence="7 8" key="1">
    <citation type="journal article" date="2018" name="Sci. Rep.">
        <title>Comparative analysis of the Pocillopora damicornis genome highlights role of immune system in coral evolution.</title>
        <authorList>
            <person name="Cunning R."/>
            <person name="Bay R.A."/>
            <person name="Gillette P."/>
            <person name="Baker A.C."/>
            <person name="Traylor-Knowles N."/>
        </authorList>
    </citation>
    <scope>NUCLEOTIDE SEQUENCE [LARGE SCALE GENOMIC DNA]</scope>
    <source>
        <strain evidence="7">RSMAS</strain>
        <tissue evidence="7">Whole animal</tissue>
    </source>
</reference>
<evidence type="ECO:0000313" key="8">
    <source>
        <dbReference type="Proteomes" id="UP000275408"/>
    </source>
</evidence>
<feature type="non-terminal residue" evidence="7">
    <location>
        <position position="392"/>
    </location>
</feature>
<dbReference type="InterPro" id="IPR021893">
    <property type="entry name" value="ZMYM2-like_C"/>
</dbReference>
<protein>
    <recommendedName>
        <fullName evidence="6">ZMYM2-like/QRICH1 C-terminal domain-containing protein</fullName>
    </recommendedName>
</protein>
<dbReference type="PANTHER" id="PTHR46963:SF2">
    <property type="match status" value="1"/>
</dbReference>
<feature type="compositionally biased region" description="Polar residues" evidence="5">
    <location>
        <begin position="289"/>
        <end position="307"/>
    </location>
</feature>
<evidence type="ECO:0000313" key="7">
    <source>
        <dbReference type="EMBL" id="RMX43861.1"/>
    </source>
</evidence>
<dbReference type="InterPro" id="IPR013762">
    <property type="entry name" value="Integrase-like_cat_sf"/>
</dbReference>
<dbReference type="GO" id="GO:0003677">
    <property type="term" value="F:DNA binding"/>
    <property type="evidence" value="ECO:0007669"/>
    <property type="project" value="InterPro"/>
</dbReference>
<feature type="compositionally biased region" description="Low complexity" evidence="5">
    <location>
        <begin position="312"/>
        <end position="323"/>
    </location>
</feature>
<dbReference type="OrthoDB" id="5984651at2759"/>
<organism evidence="7 8">
    <name type="scientific">Pocillopora damicornis</name>
    <name type="common">Cauliflower coral</name>
    <name type="synonym">Millepora damicornis</name>
    <dbReference type="NCBI Taxonomy" id="46731"/>
    <lineage>
        <taxon>Eukaryota</taxon>
        <taxon>Metazoa</taxon>
        <taxon>Cnidaria</taxon>
        <taxon>Anthozoa</taxon>
        <taxon>Hexacorallia</taxon>
        <taxon>Scleractinia</taxon>
        <taxon>Astrocoeniina</taxon>
        <taxon>Pocilloporidae</taxon>
        <taxon>Pocillopora</taxon>
    </lineage>
</organism>
<keyword evidence="2" id="KW-0597">Phosphoprotein</keyword>
<dbReference type="AlphaFoldDB" id="A0A3M6TR92"/>
<proteinExistence type="predicted"/>
<dbReference type="PANTHER" id="PTHR46963">
    <property type="entry name" value="SIMILAR TO RIKEN CDNA E130308A19"/>
    <property type="match status" value="1"/>
</dbReference>
<dbReference type="GO" id="GO:0006310">
    <property type="term" value="P:DNA recombination"/>
    <property type="evidence" value="ECO:0007669"/>
    <property type="project" value="UniProtKB-KW"/>
</dbReference>
<dbReference type="SUPFAM" id="SSF56349">
    <property type="entry name" value="DNA breaking-rejoining enzymes"/>
    <property type="match status" value="1"/>
</dbReference>
<keyword evidence="3" id="KW-0832">Ubl conjugation</keyword>
<keyword evidence="1" id="KW-1017">Isopeptide bond</keyword>
<accession>A0A3M6TR92</accession>
<feature type="domain" description="ZMYM2-like/QRICH1 C-terminal" evidence="6">
    <location>
        <begin position="80"/>
        <end position="228"/>
    </location>
</feature>
<evidence type="ECO:0000256" key="5">
    <source>
        <dbReference type="SAM" id="MobiDB-lite"/>
    </source>
</evidence>
<dbReference type="EMBL" id="RCHS01003115">
    <property type="protein sequence ID" value="RMX43861.1"/>
    <property type="molecule type" value="Genomic_DNA"/>
</dbReference>
<dbReference type="InterPro" id="IPR042838">
    <property type="entry name" value="KIAA1958"/>
</dbReference>
<dbReference type="Pfam" id="PF12012">
    <property type="entry name" value="DUF3504"/>
    <property type="match status" value="1"/>
</dbReference>
<evidence type="ECO:0000256" key="3">
    <source>
        <dbReference type="ARBA" id="ARBA00022843"/>
    </source>
</evidence>